<sequence length="92" mass="10388">MAKAKGTAKAEAKKEAKTEAKEAPQTEAKDETMLDVKVESAEEVSNEPKDEKLEQLAINLQSQIRSFCQLVRLLAHFQEILQLQNFHLEPHS</sequence>
<dbReference type="WBParaSite" id="TCNE_0000495401-mRNA-1">
    <property type="protein sequence ID" value="TCNE_0000495401-mRNA-1"/>
    <property type="gene ID" value="TCNE_0000495401"/>
</dbReference>
<evidence type="ECO:0000313" key="4">
    <source>
        <dbReference type="WBParaSite" id="TCNE_0000495401-mRNA-1"/>
    </source>
</evidence>
<name>A0A183U8Y4_TOXCA</name>
<gene>
    <name evidence="2" type="ORF">TCNE_LOCUS4954</name>
</gene>
<dbReference type="EMBL" id="UYWY01010013">
    <property type="protein sequence ID" value="VDM33297.1"/>
    <property type="molecule type" value="Genomic_DNA"/>
</dbReference>
<feature type="region of interest" description="Disordered" evidence="1">
    <location>
        <begin position="1"/>
        <end position="52"/>
    </location>
</feature>
<keyword evidence="3" id="KW-1185">Reference proteome</keyword>
<dbReference type="Proteomes" id="UP000050794">
    <property type="component" value="Unassembled WGS sequence"/>
</dbReference>
<proteinExistence type="predicted"/>
<evidence type="ECO:0000313" key="2">
    <source>
        <dbReference type="EMBL" id="VDM33297.1"/>
    </source>
</evidence>
<reference evidence="4" key="1">
    <citation type="submission" date="2016-06" db="UniProtKB">
        <authorList>
            <consortium name="WormBaseParasite"/>
        </authorList>
    </citation>
    <scope>IDENTIFICATION</scope>
</reference>
<protein>
    <submittedName>
        <fullName evidence="2 4">Uncharacterized protein</fullName>
    </submittedName>
</protein>
<organism evidence="3 4">
    <name type="scientific">Toxocara canis</name>
    <name type="common">Canine roundworm</name>
    <dbReference type="NCBI Taxonomy" id="6265"/>
    <lineage>
        <taxon>Eukaryota</taxon>
        <taxon>Metazoa</taxon>
        <taxon>Ecdysozoa</taxon>
        <taxon>Nematoda</taxon>
        <taxon>Chromadorea</taxon>
        <taxon>Rhabditida</taxon>
        <taxon>Spirurina</taxon>
        <taxon>Ascaridomorpha</taxon>
        <taxon>Ascaridoidea</taxon>
        <taxon>Toxocaridae</taxon>
        <taxon>Toxocara</taxon>
    </lineage>
</organism>
<feature type="compositionally biased region" description="Basic and acidic residues" evidence="1">
    <location>
        <begin position="8"/>
        <end position="52"/>
    </location>
</feature>
<evidence type="ECO:0000313" key="3">
    <source>
        <dbReference type="Proteomes" id="UP000050794"/>
    </source>
</evidence>
<reference evidence="2 3" key="2">
    <citation type="submission" date="2018-11" db="EMBL/GenBank/DDBJ databases">
        <authorList>
            <consortium name="Pathogen Informatics"/>
        </authorList>
    </citation>
    <scope>NUCLEOTIDE SEQUENCE [LARGE SCALE GENOMIC DNA]</scope>
</reference>
<evidence type="ECO:0000256" key="1">
    <source>
        <dbReference type="SAM" id="MobiDB-lite"/>
    </source>
</evidence>
<dbReference type="AlphaFoldDB" id="A0A183U8Y4"/>
<accession>A0A183U8Y4</accession>